<dbReference type="RefSeq" id="WP_085515659.1">
    <property type="nucleotide sequence ID" value="NZ_FXAW01000001.1"/>
</dbReference>
<dbReference type="GO" id="GO:0043022">
    <property type="term" value="F:ribosome binding"/>
    <property type="evidence" value="ECO:0007669"/>
    <property type="project" value="TreeGrafter"/>
</dbReference>
<dbReference type="Pfam" id="PF00472">
    <property type="entry name" value="RF-1"/>
    <property type="match status" value="1"/>
</dbReference>
<dbReference type="PROSITE" id="PS00745">
    <property type="entry name" value="RF_PROK_I"/>
    <property type="match status" value="1"/>
</dbReference>
<dbReference type="EMBL" id="FXAW01000001">
    <property type="protein sequence ID" value="SMG14422.1"/>
    <property type="molecule type" value="Genomic_DNA"/>
</dbReference>
<dbReference type="Proteomes" id="UP000193804">
    <property type="component" value="Unassembled WGS sequence"/>
</dbReference>
<dbReference type="OrthoDB" id="9815709at2"/>
<dbReference type="SUPFAM" id="SSF110916">
    <property type="entry name" value="Peptidyl-tRNA hydrolase domain-like"/>
    <property type="match status" value="1"/>
</dbReference>
<organism evidence="3 4">
    <name type="scientific">Marivirga sericea</name>
    <dbReference type="NCBI Taxonomy" id="1028"/>
    <lineage>
        <taxon>Bacteria</taxon>
        <taxon>Pseudomonadati</taxon>
        <taxon>Bacteroidota</taxon>
        <taxon>Cytophagia</taxon>
        <taxon>Cytophagales</taxon>
        <taxon>Marivirgaceae</taxon>
        <taxon>Marivirga</taxon>
    </lineage>
</organism>
<sequence>MKNQKFKLSKIKKELELSTARSGGPGGQHVNKVETKVVLRFNINESELLSENEKERIRQTLASKLTKSGDLLITAESHSSQIKNKELAFKKMERTLSKAFEKPKVRKKTKPTRASQKKRLEKKKMHSDKKKMRKNPLK</sequence>
<dbReference type="GO" id="GO:0003747">
    <property type="term" value="F:translation release factor activity"/>
    <property type="evidence" value="ECO:0007669"/>
    <property type="project" value="InterPro"/>
</dbReference>
<dbReference type="STRING" id="1028.SAMN05661096_00673"/>
<feature type="region of interest" description="Disordered" evidence="1">
    <location>
        <begin position="98"/>
        <end position="138"/>
    </location>
</feature>
<accession>A0A1X7II94</accession>
<protein>
    <submittedName>
        <fullName evidence="3">Ribosome-associated protein</fullName>
    </submittedName>
</protein>
<evidence type="ECO:0000256" key="1">
    <source>
        <dbReference type="SAM" id="MobiDB-lite"/>
    </source>
</evidence>
<gene>
    <name evidence="3" type="ORF">SAMN05661096_00673</name>
</gene>
<reference evidence="4" key="1">
    <citation type="submission" date="2017-04" db="EMBL/GenBank/DDBJ databases">
        <authorList>
            <person name="Varghese N."/>
            <person name="Submissions S."/>
        </authorList>
    </citation>
    <scope>NUCLEOTIDE SEQUENCE [LARGE SCALE GENOMIC DNA]</scope>
    <source>
        <strain evidence="4">DSM 4125</strain>
    </source>
</reference>
<dbReference type="PANTHER" id="PTHR47814">
    <property type="entry name" value="PEPTIDYL-TRNA HYDROLASE ARFB"/>
    <property type="match status" value="1"/>
</dbReference>
<dbReference type="Gene3D" id="3.30.160.20">
    <property type="match status" value="1"/>
</dbReference>
<keyword evidence="4" id="KW-1185">Reference proteome</keyword>
<proteinExistence type="predicted"/>
<dbReference type="NCBIfam" id="NF006718">
    <property type="entry name" value="PRK09256.1"/>
    <property type="match status" value="1"/>
</dbReference>
<dbReference type="GO" id="GO:0072344">
    <property type="term" value="P:rescue of stalled ribosome"/>
    <property type="evidence" value="ECO:0007669"/>
    <property type="project" value="TreeGrafter"/>
</dbReference>
<evidence type="ECO:0000313" key="3">
    <source>
        <dbReference type="EMBL" id="SMG14422.1"/>
    </source>
</evidence>
<evidence type="ECO:0000313" key="4">
    <source>
        <dbReference type="Proteomes" id="UP000193804"/>
    </source>
</evidence>
<dbReference type="InterPro" id="IPR000352">
    <property type="entry name" value="Pep_chain_release_fac_I"/>
</dbReference>
<dbReference type="PANTHER" id="PTHR47814:SF1">
    <property type="entry name" value="PEPTIDYL-TRNA HYDROLASE ARFB"/>
    <property type="match status" value="1"/>
</dbReference>
<name>A0A1X7II94_9BACT</name>
<dbReference type="AlphaFoldDB" id="A0A1X7II94"/>
<feature type="domain" description="Prokaryotic-type class I peptide chain release factors" evidence="2">
    <location>
        <begin position="21"/>
        <end position="37"/>
    </location>
</feature>
<feature type="compositionally biased region" description="Basic residues" evidence="1">
    <location>
        <begin position="104"/>
        <end position="138"/>
    </location>
</feature>
<evidence type="ECO:0000259" key="2">
    <source>
        <dbReference type="PROSITE" id="PS00745"/>
    </source>
</evidence>
<dbReference type="GO" id="GO:0004045">
    <property type="term" value="F:peptidyl-tRNA hydrolase activity"/>
    <property type="evidence" value="ECO:0007669"/>
    <property type="project" value="TreeGrafter"/>
</dbReference>